<proteinExistence type="inferred from homology"/>
<protein>
    <submittedName>
        <fullName evidence="3">Uncharacterized protein</fullName>
    </submittedName>
</protein>
<evidence type="ECO:0000313" key="3">
    <source>
        <dbReference type="EMBL" id="CAD9218360.1"/>
    </source>
</evidence>
<organism evidence="3">
    <name type="scientific">Tetraselmis chuii</name>
    <dbReference type="NCBI Taxonomy" id="63592"/>
    <lineage>
        <taxon>Eukaryota</taxon>
        <taxon>Viridiplantae</taxon>
        <taxon>Chlorophyta</taxon>
        <taxon>core chlorophytes</taxon>
        <taxon>Chlorodendrophyceae</taxon>
        <taxon>Chlorodendrales</taxon>
        <taxon>Chlorodendraceae</taxon>
        <taxon>Tetraselmis</taxon>
    </lineage>
</organism>
<evidence type="ECO:0000256" key="2">
    <source>
        <dbReference type="SAM" id="MobiDB-lite"/>
    </source>
</evidence>
<feature type="compositionally biased region" description="Polar residues" evidence="2">
    <location>
        <begin position="79"/>
        <end position="93"/>
    </location>
</feature>
<accession>A0A7S1T3M6</accession>
<dbReference type="Gene3D" id="1.25.40.10">
    <property type="entry name" value="Tetratricopeptide repeat domain"/>
    <property type="match status" value="1"/>
</dbReference>
<sequence length="831" mass="88572">MTVLGELTRSAPSGTPTFIRLGINGPVELPTSVSLKRGQALRSVASIKLALPEDNTRWDDSPELTSLKAHWGGGRRGSDATSVSSAASHSFIQPGQVLRQLHCSPGPPHPQRIPPAKSSERRRGLAGSEDRTGRGPPLVPRHRASVDSQDGVGQGMGSWQGFGSFVATPSSPSRPTASEKESVERLDGNDEMYAMYKRYRRGAVNGSPTAMAHVGMCLLEGTGVEKDSRAGVDWLRRAARRNDVEALNALGVLWAEGAPVECNMSPNDKKAAKYYKRAAELGHVDGATNLAMAHLVGRGVTQDSRAAKHWLHVAASKRHPGASLLLGKLLLDGADGVEADPARGVRYLQVAAEAGNGEALNHLAHCYREGLGVPADLKNAEDYEVSAAKAGNVCVAVDAGLALLDNGEVQRSRAPFAQDAETGNQPCATCSLRLPHPPPVPSVGGNASSETADAVRPSTPPVPVSSVNTAEPSVVLPDFGRQPSLGRHSRNLSQDRRSSAGLETVHEDFNVEPSPLSMDSVLFGGRTAGRRALDYDPARVLRRSCSDRGSQRNISLAGHPEIGQVLRRSTSDLAVPTVKGRPQFVRSSSFTALADEAFAPEMRVTQRWSRSGVAALNASGLSAYHPGPATAPIAGASYCSTTDGRSQEGSVIVHNPAQQAPPVKMSRRPSLLKSVRDSLSGANKAVSTTSTSGGNVSRGWGILKTVVASGGRQTDRRNAEEAIARLGRVSQARMKEELEEMRTLARDSHVLSRTLETVVQKFWLRILALEDQVRDLGHDPVQKPDARLTEIAGVSSEELAAVRGYPEGPLYHAKDLFKFDAVEDLPSPFDD</sequence>
<feature type="compositionally biased region" description="Basic and acidic residues" evidence="2">
    <location>
        <begin position="118"/>
        <end position="133"/>
    </location>
</feature>
<dbReference type="SUPFAM" id="SSF81901">
    <property type="entry name" value="HCP-like"/>
    <property type="match status" value="2"/>
</dbReference>
<dbReference type="PANTHER" id="PTHR11102:SF160">
    <property type="entry name" value="ERAD-ASSOCIATED E3 UBIQUITIN-PROTEIN LIGASE COMPONENT HRD3"/>
    <property type="match status" value="1"/>
</dbReference>
<feature type="region of interest" description="Disordered" evidence="2">
    <location>
        <begin position="438"/>
        <end position="498"/>
    </location>
</feature>
<dbReference type="AlphaFoldDB" id="A0A7S1T3M6"/>
<dbReference type="PANTHER" id="PTHR11102">
    <property type="entry name" value="SEL-1-LIKE PROTEIN"/>
    <property type="match status" value="1"/>
</dbReference>
<dbReference type="InterPro" id="IPR050767">
    <property type="entry name" value="Sel1_AlgK"/>
</dbReference>
<dbReference type="EMBL" id="HBGG01038051">
    <property type="protein sequence ID" value="CAD9218360.1"/>
    <property type="molecule type" value="Transcribed_RNA"/>
</dbReference>
<dbReference type="InterPro" id="IPR006597">
    <property type="entry name" value="Sel1-like"/>
</dbReference>
<evidence type="ECO:0000256" key="1">
    <source>
        <dbReference type="ARBA" id="ARBA00038101"/>
    </source>
</evidence>
<feature type="compositionally biased region" description="Basic and acidic residues" evidence="2">
    <location>
        <begin position="177"/>
        <end position="186"/>
    </location>
</feature>
<gene>
    <name evidence="3" type="ORF">TCHU04912_LOCUS19629</name>
</gene>
<comment type="similarity">
    <text evidence="1">Belongs to the sel-1 family.</text>
</comment>
<reference evidence="3" key="1">
    <citation type="submission" date="2021-01" db="EMBL/GenBank/DDBJ databases">
        <authorList>
            <person name="Corre E."/>
            <person name="Pelletier E."/>
            <person name="Niang G."/>
            <person name="Scheremetjew M."/>
            <person name="Finn R."/>
            <person name="Kale V."/>
            <person name="Holt S."/>
            <person name="Cochrane G."/>
            <person name="Meng A."/>
            <person name="Brown T."/>
            <person name="Cohen L."/>
        </authorList>
    </citation>
    <scope>NUCLEOTIDE SEQUENCE</scope>
    <source>
        <strain evidence="3">PLY429</strain>
    </source>
</reference>
<dbReference type="InterPro" id="IPR011990">
    <property type="entry name" value="TPR-like_helical_dom_sf"/>
</dbReference>
<feature type="region of interest" description="Disordered" evidence="2">
    <location>
        <begin position="55"/>
        <end position="186"/>
    </location>
</feature>
<feature type="compositionally biased region" description="Low complexity" evidence="2">
    <location>
        <begin position="167"/>
        <end position="176"/>
    </location>
</feature>
<dbReference type="Pfam" id="PF08238">
    <property type="entry name" value="Sel1"/>
    <property type="match status" value="5"/>
</dbReference>
<name>A0A7S1T3M6_9CHLO</name>
<dbReference type="SMART" id="SM00671">
    <property type="entry name" value="SEL1"/>
    <property type="match status" value="5"/>
</dbReference>